<sequence length="72" mass="7818">MDVTGAAGLQMTGSEHRLNHQNARQQAQIEVFKDARDSQGQAIMQLIESVPEGPKSVKSADPQMGSNIDIRV</sequence>
<keyword evidence="3" id="KW-1185">Reference proteome</keyword>
<dbReference type="RefSeq" id="WP_068996551.1">
    <property type="nucleotide sequence ID" value="NZ_MDTQ01000001.1"/>
</dbReference>
<reference evidence="2 3" key="1">
    <citation type="submission" date="2016-08" db="EMBL/GenBank/DDBJ databases">
        <authorList>
            <person name="Seilhamer J.J."/>
        </authorList>
    </citation>
    <scope>NUCLEOTIDE SEQUENCE [LARGE SCALE GENOMIC DNA]</scope>
    <source>
        <strain evidence="2 3">PH27A</strain>
    </source>
</reference>
<feature type="region of interest" description="Disordered" evidence="1">
    <location>
        <begin position="1"/>
        <end position="25"/>
    </location>
</feature>
<proteinExistence type="predicted"/>
<name>A0A1E2V5A6_9GAMM</name>
<comment type="caution">
    <text evidence="2">The sequence shown here is derived from an EMBL/GenBank/DDBJ whole genome shotgun (WGS) entry which is preliminary data.</text>
</comment>
<evidence type="ECO:0000313" key="2">
    <source>
        <dbReference type="EMBL" id="ODC02167.1"/>
    </source>
</evidence>
<evidence type="ECO:0000313" key="3">
    <source>
        <dbReference type="Proteomes" id="UP000094291"/>
    </source>
</evidence>
<evidence type="ECO:0000256" key="1">
    <source>
        <dbReference type="SAM" id="MobiDB-lite"/>
    </source>
</evidence>
<protein>
    <recommendedName>
        <fullName evidence="4">Motility protein</fullName>
    </recommendedName>
</protein>
<organism evidence="2 3">
    <name type="scientific">Terasakiispira papahanaumokuakeensis</name>
    <dbReference type="NCBI Taxonomy" id="197479"/>
    <lineage>
        <taxon>Bacteria</taxon>
        <taxon>Pseudomonadati</taxon>
        <taxon>Pseudomonadota</taxon>
        <taxon>Gammaproteobacteria</taxon>
        <taxon>Oceanospirillales</taxon>
        <taxon>Terasakiispira</taxon>
    </lineage>
</organism>
<dbReference type="EMBL" id="MDTQ01000001">
    <property type="protein sequence ID" value="ODC02167.1"/>
    <property type="molecule type" value="Genomic_DNA"/>
</dbReference>
<dbReference type="Pfam" id="PF14070">
    <property type="entry name" value="YjfB_motility"/>
    <property type="match status" value="1"/>
</dbReference>
<gene>
    <name evidence="2" type="ORF">BFW38_00010</name>
</gene>
<dbReference type="AlphaFoldDB" id="A0A1E2V5A6"/>
<accession>A0A1E2V5A6</accession>
<dbReference type="Proteomes" id="UP000094291">
    <property type="component" value="Unassembled WGS sequence"/>
</dbReference>
<evidence type="ECO:0008006" key="4">
    <source>
        <dbReference type="Google" id="ProtNLM"/>
    </source>
</evidence>
<feature type="region of interest" description="Disordered" evidence="1">
    <location>
        <begin position="50"/>
        <end position="72"/>
    </location>
</feature>
<dbReference type="InterPro" id="IPR025906">
    <property type="entry name" value="YjfB_motility"/>
</dbReference>